<dbReference type="InterPro" id="IPR001357">
    <property type="entry name" value="BRCT_dom"/>
</dbReference>
<evidence type="ECO:0000259" key="2">
    <source>
        <dbReference type="PROSITE" id="PS50172"/>
    </source>
</evidence>
<dbReference type="OrthoDB" id="129353at2759"/>
<keyword evidence="4" id="KW-1185">Reference proteome</keyword>
<evidence type="ECO:0000313" key="4">
    <source>
        <dbReference type="Proteomes" id="UP000693981"/>
    </source>
</evidence>
<dbReference type="AlphaFoldDB" id="A0A8T1X9S5"/>
<sequence>MESPQPPARPPPSPTASCQSDAAFLGANDSFQPENDSFSSSQQCSADPNAFLGFHVAPSAENVELEASQTLDTPKKTEKRLQLVLDLEVREQGATRGPDFEPIVASSQSESQAEMRNQFSDLFAKDTQDEEQVAPQAFSPLKNQDMARDKAPPSPPPTILKDVESARKAKIRQVAAAEEKKQEIDEELAVGASGLSEYSEDLAPNCFQAAFTASLSSLDAEAKSAMITEGNSSDKADESDRETNFEDEMECTQALDEDDGAESECVTRVDDTGTEAYSLSDAGTQPYDFTFNDDDDKMEGEQKDDADITCCEESEDTSGDGSQIKVSDGKLDYLTPRANVTRVEKPAAGNATSEVTAPIHRDDNEPELDDDRDEYTATQPSEDCATDEPLEEPTSSADENSLKKGDNTARDKRVGAADSQTKAIRALEFSFTSTGSHENEVQFDSSLSGSMTLTSNTNTSLPRSAEANPFETSISPVCAPTPTPVDDSCTPEDIILHIFEGYSFGIVCNTVARDKVNLYKFILEACGADAVDEEISIKGHNEVDIVLCDEYTKVCQYYEKKRNVPVKDFQWITECMILQRFLDPDEPGFEPQRVGRKSVSAASAEIGDSEKMRLKLHTGELVLADVSGNDVDHFLLYNVCEIMSIHVNGRVDDGEVMLRVGILKRDPYSTGLYKIHTRIVDIPASQVKRRVLAVSKEAFDNFGYRDESIFYFENEDEDESQDVVGQQPPHR</sequence>
<feature type="compositionally biased region" description="Pro residues" evidence="1">
    <location>
        <begin position="1"/>
        <end position="14"/>
    </location>
</feature>
<dbReference type="CDD" id="cd17724">
    <property type="entry name" value="BRCT_p53bp1_rpt2"/>
    <property type="match status" value="1"/>
</dbReference>
<feature type="region of interest" description="Disordered" evidence="1">
    <location>
        <begin position="1"/>
        <end position="47"/>
    </location>
</feature>
<feature type="compositionally biased region" description="Acidic residues" evidence="1">
    <location>
        <begin position="364"/>
        <end position="373"/>
    </location>
</feature>
<protein>
    <recommendedName>
        <fullName evidence="2">BRCT domain-containing protein</fullName>
    </recommendedName>
</protein>
<feature type="region of interest" description="Disordered" evidence="1">
    <location>
        <begin position="226"/>
        <end position="247"/>
    </location>
</feature>
<comment type="caution">
    <text evidence="3">The sequence shown here is derived from an EMBL/GenBank/DDBJ whole genome shotgun (WGS) entry which is preliminary data.</text>
</comment>
<feature type="domain" description="BRCT" evidence="2">
    <location>
        <begin position="494"/>
        <end position="589"/>
    </location>
</feature>
<feature type="region of interest" description="Disordered" evidence="1">
    <location>
        <begin position="272"/>
        <end position="419"/>
    </location>
</feature>
<feature type="compositionally biased region" description="Polar residues" evidence="1">
    <location>
        <begin position="29"/>
        <end position="46"/>
    </location>
</feature>
<dbReference type="EMBL" id="JAGDFL010000019">
    <property type="protein sequence ID" value="KAG7401048.1"/>
    <property type="molecule type" value="Genomic_DNA"/>
</dbReference>
<feature type="region of interest" description="Disordered" evidence="1">
    <location>
        <begin position="93"/>
        <end position="115"/>
    </location>
</feature>
<dbReference type="Proteomes" id="UP000693981">
    <property type="component" value="Unassembled WGS sequence"/>
</dbReference>
<organism evidence="3 4">
    <name type="scientific">Phytophthora boehmeriae</name>
    <dbReference type="NCBI Taxonomy" id="109152"/>
    <lineage>
        <taxon>Eukaryota</taxon>
        <taxon>Sar</taxon>
        <taxon>Stramenopiles</taxon>
        <taxon>Oomycota</taxon>
        <taxon>Peronosporomycetes</taxon>
        <taxon>Peronosporales</taxon>
        <taxon>Peronosporaceae</taxon>
        <taxon>Phytophthora</taxon>
    </lineage>
</organism>
<gene>
    <name evidence="3" type="ORF">PHYBOEH_003243</name>
</gene>
<feature type="compositionally biased region" description="Basic and acidic residues" evidence="1">
    <location>
        <begin position="232"/>
        <end position="244"/>
    </location>
</feature>
<dbReference type="PROSITE" id="PS50172">
    <property type="entry name" value="BRCT"/>
    <property type="match status" value="1"/>
</dbReference>
<feature type="compositionally biased region" description="Basic and acidic residues" evidence="1">
    <location>
        <begin position="400"/>
        <end position="415"/>
    </location>
</feature>
<feature type="region of interest" description="Disordered" evidence="1">
    <location>
        <begin position="128"/>
        <end position="161"/>
    </location>
</feature>
<dbReference type="InterPro" id="IPR047250">
    <property type="entry name" value="BRCT_p53bp1-like_rpt2"/>
</dbReference>
<reference evidence="3" key="1">
    <citation type="submission" date="2021-02" db="EMBL/GenBank/DDBJ databases">
        <authorList>
            <person name="Palmer J.M."/>
        </authorList>
    </citation>
    <scope>NUCLEOTIDE SEQUENCE</scope>
    <source>
        <strain evidence="3">SCRP23</strain>
    </source>
</reference>
<name>A0A8T1X9S5_9STRA</name>
<accession>A0A8T1X9S5</accession>
<evidence type="ECO:0000256" key="1">
    <source>
        <dbReference type="SAM" id="MobiDB-lite"/>
    </source>
</evidence>
<proteinExistence type="predicted"/>
<feature type="compositionally biased region" description="Polar residues" evidence="1">
    <location>
        <begin position="105"/>
        <end position="115"/>
    </location>
</feature>
<evidence type="ECO:0000313" key="3">
    <source>
        <dbReference type="EMBL" id="KAG7401048.1"/>
    </source>
</evidence>